<sequence length="244" mass="27839">LVDSRAAINLIDHDLVEELYLSTQPCKTPLSYNLVWIQDKTAFHATKGHFEYLVMPYGLMNAPAVFQVFINEIFKDLLSRYIIACFDVIPGVRKFRFICNYSSIANPLTSLLQGKPSRLQWTDQAHAAFVQLKKCFTTAPILRHPDPSRPFIVEVDASSCRIGRCFPNDGNPGKMYPCAYFSQKLTPAEVNYDVGIRELLSIKVALEEWQHWLEGSCHPFLVLTDHRNLENLRNARRLNPCHGG</sequence>
<evidence type="ECO:0000256" key="2">
    <source>
        <dbReference type="ARBA" id="ARBA00012180"/>
    </source>
</evidence>
<protein>
    <recommendedName>
        <fullName evidence="2">ribonuclease H</fullName>
        <ecNumber evidence="2">3.1.26.4</ecNumber>
    </recommendedName>
</protein>
<gene>
    <name evidence="5" type="ORF">QTP70_029574</name>
</gene>
<dbReference type="PANTHER" id="PTHR34072">
    <property type="entry name" value="ENZYMATIC POLYPROTEIN-RELATED"/>
    <property type="match status" value="1"/>
</dbReference>
<feature type="domain" description="Reverse transcriptase/retrotransposon-derived protein RNase H-like" evidence="4">
    <location>
        <begin position="121"/>
        <end position="220"/>
    </location>
</feature>
<proteinExistence type="inferred from homology"/>
<dbReference type="Gene3D" id="3.10.10.10">
    <property type="entry name" value="HIV Type 1 Reverse Transcriptase, subunit A, domain 1"/>
    <property type="match status" value="1"/>
</dbReference>
<dbReference type="Proteomes" id="UP001274896">
    <property type="component" value="Unassembled WGS sequence"/>
</dbReference>
<dbReference type="InterPro" id="IPR041577">
    <property type="entry name" value="RT_RNaseH_2"/>
</dbReference>
<evidence type="ECO:0000313" key="5">
    <source>
        <dbReference type="EMBL" id="KAK3540332.1"/>
    </source>
</evidence>
<dbReference type="InterPro" id="IPR000477">
    <property type="entry name" value="RT_dom"/>
</dbReference>
<comment type="caution">
    <text evidence="5">The sequence shown here is derived from an EMBL/GenBank/DDBJ whole genome shotgun (WGS) entry which is preliminary data.</text>
</comment>
<evidence type="ECO:0000259" key="3">
    <source>
        <dbReference type="Pfam" id="PF00078"/>
    </source>
</evidence>
<evidence type="ECO:0000313" key="6">
    <source>
        <dbReference type="Proteomes" id="UP001274896"/>
    </source>
</evidence>
<dbReference type="EMBL" id="JAUCMX010000007">
    <property type="protein sequence ID" value="KAK3540332.1"/>
    <property type="molecule type" value="Genomic_DNA"/>
</dbReference>
<dbReference type="Gene3D" id="3.30.70.270">
    <property type="match status" value="2"/>
</dbReference>
<evidence type="ECO:0000256" key="1">
    <source>
        <dbReference type="ARBA" id="ARBA00010879"/>
    </source>
</evidence>
<feature type="domain" description="Reverse transcriptase" evidence="3">
    <location>
        <begin position="34"/>
        <end position="81"/>
    </location>
</feature>
<dbReference type="SUPFAM" id="SSF56672">
    <property type="entry name" value="DNA/RNA polymerases"/>
    <property type="match status" value="1"/>
</dbReference>
<comment type="similarity">
    <text evidence="1">Belongs to the beta type-B retroviral polymerase family. HERV class-II K(HML-2) pol subfamily.</text>
</comment>
<dbReference type="InterPro" id="IPR043128">
    <property type="entry name" value="Rev_trsase/Diguanyl_cyclase"/>
</dbReference>
<dbReference type="Pfam" id="PF17919">
    <property type="entry name" value="RT_RNaseH_2"/>
    <property type="match status" value="1"/>
</dbReference>
<accession>A0AAE0R375</accession>
<dbReference type="Pfam" id="PF00078">
    <property type="entry name" value="RVT_1"/>
    <property type="match status" value="1"/>
</dbReference>
<organism evidence="5 6">
    <name type="scientific">Hemibagrus guttatus</name>
    <dbReference type="NCBI Taxonomy" id="175788"/>
    <lineage>
        <taxon>Eukaryota</taxon>
        <taxon>Metazoa</taxon>
        <taxon>Chordata</taxon>
        <taxon>Craniata</taxon>
        <taxon>Vertebrata</taxon>
        <taxon>Euteleostomi</taxon>
        <taxon>Actinopterygii</taxon>
        <taxon>Neopterygii</taxon>
        <taxon>Teleostei</taxon>
        <taxon>Ostariophysi</taxon>
        <taxon>Siluriformes</taxon>
        <taxon>Bagridae</taxon>
        <taxon>Hemibagrus</taxon>
    </lineage>
</organism>
<reference evidence="5" key="1">
    <citation type="submission" date="2023-06" db="EMBL/GenBank/DDBJ databases">
        <title>Male Hemibagrus guttatus genome.</title>
        <authorList>
            <person name="Bian C."/>
        </authorList>
    </citation>
    <scope>NUCLEOTIDE SEQUENCE</scope>
    <source>
        <strain evidence="5">Male_cb2023</strain>
        <tissue evidence="5">Muscle</tissue>
    </source>
</reference>
<keyword evidence="6" id="KW-1185">Reference proteome</keyword>
<dbReference type="EC" id="3.1.26.4" evidence="2"/>
<name>A0AAE0R375_9TELE</name>
<feature type="non-terminal residue" evidence="5">
    <location>
        <position position="244"/>
    </location>
</feature>
<dbReference type="AlphaFoldDB" id="A0AAE0R375"/>
<dbReference type="InterPro" id="IPR043502">
    <property type="entry name" value="DNA/RNA_pol_sf"/>
</dbReference>
<evidence type="ECO:0000259" key="4">
    <source>
        <dbReference type="Pfam" id="PF17919"/>
    </source>
</evidence>
<dbReference type="PANTHER" id="PTHR34072:SF42">
    <property type="entry name" value="INTEGRASE CATALYTIC DOMAIN-CONTAINING PROTEIN"/>
    <property type="match status" value="1"/>
</dbReference>